<dbReference type="RefSeq" id="WP_139693300.1">
    <property type="nucleotide sequence ID" value="NZ_AP021853.1"/>
</dbReference>
<sequence>MRIVVIGSVAAGTSVAAKARRNTEDAEIAVYDQDKDISYSVCGIPYFVGDEVESIDKLTPRNAAWFKKRYNVDIFTEHRVTHVDKVRKELQITNLRTGEAKVDSYDTLVLATGASPTTPEVFAGLTWDNVFQVRNIQNAESIREFVETRQPKKAAIIGAGFIGLEMTEQLSKAGIEVTLIQRSNQVMKHMDPDMAFRVEKKLREKGIRVLLKTTVIEVVGEQSVTAVKTNENELLDTDMVILATGVRPNTRLAKEIGITLGKTRAIQVNKKMQTNVADVYAVGDVAESFSLITGKPIYRPLGSTANKMGRIAGDAMTGGSLEHRGILGTGIVRVFDMAVAQTGLTEREAREEGYDIAILYNIKPDKADYLGGIELTIKAIADKATGRVLGAQITGINGVDKRIDVIATAITFNAKAEDLFHLDLAYAPPFATTKDPVLYTGMALDNALKRNPLITPEDLLKKQKAHEPLQIIDARSQKQYAVSSVRDAINIPLADLREKAKALDPSMTTVTYCNKGVTGNAAQNILLNLGFDEVYNLSGGNKNYQLYVQMKE</sequence>
<comment type="cofactor">
    <cofactor evidence="1">
        <name>FAD</name>
        <dbReference type="ChEBI" id="CHEBI:57692"/>
    </cofactor>
</comment>
<dbReference type="PROSITE" id="PS50206">
    <property type="entry name" value="RHODANESE_3"/>
    <property type="match status" value="1"/>
</dbReference>
<dbReference type="SMART" id="SM00450">
    <property type="entry name" value="RHOD"/>
    <property type="match status" value="1"/>
</dbReference>
<dbReference type="EMBL" id="AP021853">
    <property type="protein sequence ID" value="BBN97596.1"/>
    <property type="molecule type" value="Genomic_DNA"/>
</dbReference>
<dbReference type="SUPFAM" id="SSF52821">
    <property type="entry name" value="Rhodanese/Cell cycle control phosphatase"/>
    <property type="match status" value="1"/>
</dbReference>
<dbReference type="InterPro" id="IPR036188">
    <property type="entry name" value="FAD/NAD-bd_sf"/>
</dbReference>
<evidence type="ECO:0000313" key="8">
    <source>
        <dbReference type="EMBL" id="BBN97596.1"/>
    </source>
</evidence>
<dbReference type="Pfam" id="PF02852">
    <property type="entry name" value="Pyr_redox_dim"/>
    <property type="match status" value="1"/>
</dbReference>
<keyword evidence="5" id="KW-0560">Oxidoreductase</keyword>
<dbReference type="InterPro" id="IPR036873">
    <property type="entry name" value="Rhodanese-like_dom_sf"/>
</dbReference>
<keyword evidence="6" id="KW-0676">Redox-active center</keyword>
<dbReference type="SUPFAM" id="SSF55424">
    <property type="entry name" value="FAD/NAD-linked reductases, dimerisation (C-terminal) domain"/>
    <property type="match status" value="1"/>
</dbReference>
<dbReference type="Gene3D" id="3.50.50.60">
    <property type="entry name" value="FAD/NAD(P)-binding domain"/>
    <property type="match status" value="2"/>
</dbReference>
<evidence type="ECO:0000256" key="3">
    <source>
        <dbReference type="ARBA" id="ARBA00022630"/>
    </source>
</evidence>
<evidence type="ECO:0000256" key="5">
    <source>
        <dbReference type="ARBA" id="ARBA00023002"/>
    </source>
</evidence>
<keyword evidence="3" id="KW-0285">Flavoprotein</keyword>
<dbReference type="AlphaFoldDB" id="A0A5K7X0I6"/>
<dbReference type="GO" id="GO:0016491">
    <property type="term" value="F:oxidoreductase activity"/>
    <property type="evidence" value="ECO:0007669"/>
    <property type="project" value="UniProtKB-KW"/>
</dbReference>
<evidence type="ECO:0000256" key="4">
    <source>
        <dbReference type="ARBA" id="ARBA00022827"/>
    </source>
</evidence>
<dbReference type="InterPro" id="IPR016156">
    <property type="entry name" value="FAD/NAD-linked_Rdtase_dimer_sf"/>
</dbReference>
<evidence type="ECO:0000256" key="6">
    <source>
        <dbReference type="ARBA" id="ARBA00023284"/>
    </source>
</evidence>
<dbReference type="InterPro" id="IPR004099">
    <property type="entry name" value="Pyr_nucl-diS_OxRdtase_dimer"/>
</dbReference>
<dbReference type="InterPro" id="IPR023753">
    <property type="entry name" value="FAD/NAD-binding_dom"/>
</dbReference>
<proteinExistence type="inferred from homology"/>
<dbReference type="PRINTS" id="PR00368">
    <property type="entry name" value="FADPNR"/>
</dbReference>
<dbReference type="InterPro" id="IPR001763">
    <property type="entry name" value="Rhodanese-like_dom"/>
</dbReference>
<evidence type="ECO:0000313" key="9">
    <source>
        <dbReference type="Proteomes" id="UP000326951"/>
    </source>
</evidence>
<keyword evidence="4" id="KW-0274">FAD</keyword>
<feature type="domain" description="Rhodanese" evidence="7">
    <location>
        <begin position="465"/>
        <end position="549"/>
    </location>
</feature>
<evidence type="ECO:0000256" key="1">
    <source>
        <dbReference type="ARBA" id="ARBA00001974"/>
    </source>
</evidence>
<evidence type="ECO:0000256" key="2">
    <source>
        <dbReference type="ARBA" id="ARBA00009130"/>
    </source>
</evidence>
<dbReference type="InterPro" id="IPR050260">
    <property type="entry name" value="FAD-bd_OxRdtase"/>
</dbReference>
<dbReference type="SUPFAM" id="SSF51905">
    <property type="entry name" value="FAD/NAD(P)-binding domain"/>
    <property type="match status" value="1"/>
</dbReference>
<dbReference type="PANTHER" id="PTHR43429:SF1">
    <property type="entry name" value="NAD(P)H SULFUR OXIDOREDUCTASE (COA-DEPENDENT)"/>
    <property type="match status" value="1"/>
</dbReference>
<evidence type="ECO:0000259" key="7">
    <source>
        <dbReference type="PROSITE" id="PS50206"/>
    </source>
</evidence>
<dbReference type="Gene3D" id="3.40.250.10">
    <property type="entry name" value="Rhodanese-like domain"/>
    <property type="match status" value="1"/>
</dbReference>
<dbReference type="PRINTS" id="PR00411">
    <property type="entry name" value="PNDRDTASEI"/>
</dbReference>
<name>A0A5K7X0I6_9BACL</name>
<dbReference type="Pfam" id="PF00581">
    <property type="entry name" value="Rhodanese"/>
    <property type="match status" value="1"/>
</dbReference>
<gene>
    <name evidence="8" type="ORF">St703_03010</name>
</gene>
<dbReference type="Proteomes" id="UP000326951">
    <property type="component" value="Chromosome"/>
</dbReference>
<protein>
    <recommendedName>
        <fullName evidence="7">Rhodanese domain-containing protein</fullName>
    </recommendedName>
</protein>
<accession>A0A5K7X0I6</accession>
<dbReference type="Pfam" id="PF07992">
    <property type="entry name" value="Pyr_redox_2"/>
    <property type="match status" value="1"/>
</dbReference>
<organism evidence="8 9">
    <name type="scientific">Sporolactobacillus terrae</name>
    <dbReference type="NCBI Taxonomy" id="269673"/>
    <lineage>
        <taxon>Bacteria</taxon>
        <taxon>Bacillati</taxon>
        <taxon>Bacillota</taxon>
        <taxon>Bacilli</taxon>
        <taxon>Bacillales</taxon>
        <taxon>Sporolactobacillaceae</taxon>
        <taxon>Sporolactobacillus</taxon>
    </lineage>
</organism>
<comment type="similarity">
    <text evidence="2">Belongs to the class-III pyridine nucleotide-disulfide oxidoreductase family.</text>
</comment>
<dbReference type="PANTHER" id="PTHR43429">
    <property type="entry name" value="PYRIDINE NUCLEOTIDE-DISULFIDE OXIDOREDUCTASE DOMAIN-CONTAINING"/>
    <property type="match status" value="1"/>
</dbReference>
<reference evidence="8 9" key="1">
    <citation type="submission" date="2019-09" db="EMBL/GenBank/DDBJ databases">
        <title>Complete genome sequence of Sporolactobacillus terrae 70-3.</title>
        <authorList>
            <person name="Tanaka N."/>
            <person name="Shiwa Y."/>
            <person name="Fujita N."/>
            <person name="Tanasupawat S."/>
        </authorList>
    </citation>
    <scope>NUCLEOTIDE SEQUENCE [LARGE SCALE GENOMIC DNA]</scope>
    <source>
        <strain evidence="8 9">70-3</strain>
    </source>
</reference>